<accession>A0ACB9AGK2</accession>
<reference evidence="2" key="1">
    <citation type="journal article" date="2022" name="Mol. Ecol. Resour.">
        <title>The genomes of chicory, endive, great burdock and yacon provide insights into Asteraceae palaeo-polyploidization history and plant inulin production.</title>
        <authorList>
            <person name="Fan W."/>
            <person name="Wang S."/>
            <person name="Wang H."/>
            <person name="Wang A."/>
            <person name="Jiang F."/>
            <person name="Liu H."/>
            <person name="Zhao H."/>
            <person name="Xu D."/>
            <person name="Zhang Y."/>
        </authorList>
    </citation>
    <scope>NUCLEOTIDE SEQUENCE [LARGE SCALE GENOMIC DNA]</scope>
    <source>
        <strain evidence="2">cv. Niubang</strain>
    </source>
</reference>
<evidence type="ECO:0000313" key="1">
    <source>
        <dbReference type="EMBL" id="KAI3707560.1"/>
    </source>
</evidence>
<organism evidence="1 2">
    <name type="scientific">Arctium lappa</name>
    <name type="common">Greater burdock</name>
    <name type="synonym">Lappa major</name>
    <dbReference type="NCBI Taxonomy" id="4217"/>
    <lineage>
        <taxon>Eukaryota</taxon>
        <taxon>Viridiplantae</taxon>
        <taxon>Streptophyta</taxon>
        <taxon>Embryophyta</taxon>
        <taxon>Tracheophyta</taxon>
        <taxon>Spermatophyta</taxon>
        <taxon>Magnoliopsida</taxon>
        <taxon>eudicotyledons</taxon>
        <taxon>Gunneridae</taxon>
        <taxon>Pentapetalae</taxon>
        <taxon>asterids</taxon>
        <taxon>campanulids</taxon>
        <taxon>Asterales</taxon>
        <taxon>Asteraceae</taxon>
        <taxon>Carduoideae</taxon>
        <taxon>Cardueae</taxon>
        <taxon>Arctiinae</taxon>
        <taxon>Arctium</taxon>
    </lineage>
</organism>
<dbReference type="Proteomes" id="UP001055879">
    <property type="component" value="Linkage Group LG08"/>
</dbReference>
<keyword evidence="2" id="KW-1185">Reference proteome</keyword>
<reference evidence="1 2" key="2">
    <citation type="journal article" date="2022" name="Mol. Ecol. Resour.">
        <title>The genomes of chicory, endive, great burdock and yacon provide insights into Asteraceae paleo-polyploidization history and plant inulin production.</title>
        <authorList>
            <person name="Fan W."/>
            <person name="Wang S."/>
            <person name="Wang H."/>
            <person name="Wang A."/>
            <person name="Jiang F."/>
            <person name="Liu H."/>
            <person name="Zhao H."/>
            <person name="Xu D."/>
            <person name="Zhang Y."/>
        </authorList>
    </citation>
    <scope>NUCLEOTIDE SEQUENCE [LARGE SCALE GENOMIC DNA]</scope>
    <source>
        <strain evidence="2">cv. Niubang</strain>
    </source>
</reference>
<sequence length="892" mass="98324">MDFVVLPIYKRGVQTFCQQSMASPAQDDGGDDVSVVLTCLDRHELAEYNLTQNDEEVVISTTDVHSWNIPSILQHRIIKVKANRNRLTEHSSYFHGLLGGNFSDPDLEVLVQWNQPTFLSLLATLFGSPVDVNSENFLSLFEGALYFGMETILSKCKMWLTKAMLVNREPLVQVNDLVSIWEFGSELVNNYLPELCTSYLAKHFIWAMSCSSFGDIPHDLLLSSIQHPHLTVDSEKHLFGALLAWVAANKERCTEDVCIDLLKQIRISLLPLWFVAGKSIYQSLSMCSNESFCGAITMLKQPSICHMDALRDCDLLNLRIRLTQFTQQLDLSGCPQIQPATILLSMLPFPLSLEPLLRKKVKQLVVNHERLNGNAFKISWEMWPNLTFEAVHEIDVSNCPMLPLEVAAECFSMSFPSLRTLKAANHLSFGTTKVLQLVKKCPLLCDIDLTVDVSPVIPTRMSILSSFPATQRSSVSFGSTGSPLPGSRSYLSKPLLSNITKLTLEGRIDVCDFDLQTISDVCVSLTYLSLKGCTSLSDVGMSALICKCLKLNSIVACDTFFGQQSVLALCSSNICYDHVAAEHSEKNILHGCNLQMLHMGGCKGINVTTFSELMSQACMLKSLCLRETQVVDGLFNFFGSSLEVLDVSNTKVSAAAVAHIIGRNPGLRCLKARGCENLLQQEVRTKGGENSNIFFLFEFGKSCKLDEISVGWGFSYISLEALKPAVSRLKAIEVGLGGMLGHDGLKGLPAICPSLESVVLYFQVISDHLIVNLLESLTHLKSFALCHCLGETSPLSFKVSMPNLRKLRLERVAPWMSNADLVSLSQNCANLIELSLLGCRLLNSESQKIISSGWPGLISIHLESGLFSRLDDTPKAPTATVGNSANSKSSHN</sequence>
<proteinExistence type="predicted"/>
<comment type="caution">
    <text evidence="1">The sequence shown here is derived from an EMBL/GenBank/DDBJ whole genome shotgun (WGS) entry which is preliminary data.</text>
</comment>
<protein>
    <submittedName>
        <fullName evidence="1">Uncharacterized protein</fullName>
    </submittedName>
</protein>
<evidence type="ECO:0000313" key="2">
    <source>
        <dbReference type="Proteomes" id="UP001055879"/>
    </source>
</evidence>
<name>A0ACB9AGK2_ARCLA</name>
<gene>
    <name evidence="1" type="ORF">L6452_26186</name>
</gene>
<dbReference type="EMBL" id="CM042054">
    <property type="protein sequence ID" value="KAI3707560.1"/>
    <property type="molecule type" value="Genomic_DNA"/>
</dbReference>